<reference evidence="1 2" key="1">
    <citation type="submission" date="2017-12" db="EMBL/GenBank/DDBJ databases">
        <title>Comparative genomics of Botrytis spp.</title>
        <authorList>
            <person name="Valero-Jimenez C.A."/>
            <person name="Tapia P."/>
            <person name="Veloso J."/>
            <person name="Silva-Moreno E."/>
            <person name="Staats M."/>
            <person name="Valdes J.H."/>
            <person name="Van Kan J.A.L."/>
        </authorList>
    </citation>
    <scope>NUCLEOTIDE SEQUENCE [LARGE SCALE GENOMIC DNA]</scope>
    <source>
        <strain evidence="1 2">MUCL3349</strain>
    </source>
</reference>
<evidence type="ECO:0000313" key="1">
    <source>
        <dbReference type="EMBL" id="TGO81102.1"/>
    </source>
</evidence>
<comment type="caution">
    <text evidence="1">The sequence shown here is derived from an EMBL/GenBank/DDBJ whole genome shotgun (WGS) entry which is preliminary data.</text>
</comment>
<evidence type="ECO:0000313" key="2">
    <source>
        <dbReference type="Proteomes" id="UP000297280"/>
    </source>
</evidence>
<organism evidence="1 2">
    <name type="scientific">Botrytis porri</name>
    <dbReference type="NCBI Taxonomy" id="87229"/>
    <lineage>
        <taxon>Eukaryota</taxon>
        <taxon>Fungi</taxon>
        <taxon>Dikarya</taxon>
        <taxon>Ascomycota</taxon>
        <taxon>Pezizomycotina</taxon>
        <taxon>Leotiomycetes</taxon>
        <taxon>Helotiales</taxon>
        <taxon>Sclerotiniaceae</taxon>
        <taxon>Botrytis</taxon>
    </lineage>
</organism>
<proteinExistence type="predicted"/>
<gene>
    <name evidence="1" type="ORF">BPOR_1350g00020</name>
</gene>
<sequence>MADTIMQETVMQDADMQDTVMQDTVMQDTITQDTTTEDATTAVVPGPVRKVAKMRRSRNEGWKKTPCENHWKPTEKFHLLHLYTSNDNVSRTEDGILHYGKDAADGLAEDMTAESVKHHPGGLLHASDPWFPRTYTSSMMCDRLRRMLAEEDDLAFELEAELNAHYGMVPDTAAEVATIERQRRALVKESARKSRQLEKEEKIQEKVRISGEEHIQNSNEGLRLAFRKVKKPVILDKTAA</sequence>
<accession>A0A4Z1KC37</accession>
<dbReference type="Proteomes" id="UP000297280">
    <property type="component" value="Unassembled WGS sequence"/>
</dbReference>
<keyword evidence="2" id="KW-1185">Reference proteome</keyword>
<protein>
    <submittedName>
        <fullName evidence="1">Uncharacterized protein</fullName>
    </submittedName>
</protein>
<dbReference type="AlphaFoldDB" id="A0A4Z1KC37"/>
<name>A0A4Z1KC37_9HELO</name>
<dbReference type="OrthoDB" id="3557839at2759"/>
<dbReference type="EMBL" id="PQXO01001342">
    <property type="protein sequence ID" value="TGO81102.1"/>
    <property type="molecule type" value="Genomic_DNA"/>
</dbReference>